<dbReference type="InterPro" id="IPR037523">
    <property type="entry name" value="VOC_core"/>
</dbReference>
<dbReference type="PROSITE" id="PS51819">
    <property type="entry name" value="VOC"/>
    <property type="match status" value="1"/>
</dbReference>
<organism evidence="2 3">
    <name type="scientific">Metabacillus malikii</name>
    <dbReference type="NCBI Taxonomy" id="1504265"/>
    <lineage>
        <taxon>Bacteria</taxon>
        <taxon>Bacillati</taxon>
        <taxon>Bacillota</taxon>
        <taxon>Bacilli</taxon>
        <taxon>Bacillales</taxon>
        <taxon>Bacillaceae</taxon>
        <taxon>Metabacillus</taxon>
    </lineage>
</organism>
<dbReference type="Pfam" id="PF00903">
    <property type="entry name" value="Glyoxalase"/>
    <property type="match status" value="1"/>
</dbReference>
<evidence type="ECO:0000313" key="3">
    <source>
        <dbReference type="Proteomes" id="UP001234495"/>
    </source>
</evidence>
<accession>A0ABT9ZMF4</accession>
<dbReference type="Proteomes" id="UP001234495">
    <property type="component" value="Unassembled WGS sequence"/>
</dbReference>
<dbReference type="SUPFAM" id="SSF54593">
    <property type="entry name" value="Glyoxalase/Bleomycin resistance protein/Dihydroxybiphenyl dioxygenase"/>
    <property type="match status" value="1"/>
</dbReference>
<comment type="caution">
    <text evidence="2">The sequence shown here is derived from an EMBL/GenBank/DDBJ whole genome shotgun (WGS) entry which is preliminary data.</text>
</comment>
<dbReference type="InterPro" id="IPR029068">
    <property type="entry name" value="Glyas_Bleomycin-R_OHBP_Dase"/>
</dbReference>
<name>A0ABT9ZMF4_9BACI</name>
<keyword evidence="3" id="KW-1185">Reference proteome</keyword>
<dbReference type="InterPro" id="IPR004360">
    <property type="entry name" value="Glyas_Fos-R_dOase_dom"/>
</dbReference>
<proteinExistence type="predicted"/>
<dbReference type="Gene3D" id="3.10.180.10">
    <property type="entry name" value="2,3-Dihydroxybiphenyl 1,2-Dioxygenase, domain 1"/>
    <property type="match status" value="1"/>
</dbReference>
<sequence>MEAYPMPLFVKLEVGNMEKSINWYKKVLGFGSVFELSDNEGKVVMAHIRGEQYQDLMLVTTSSKDKGKGAGIAINFTVNELSLFTQKAITEKADVIEGPIDRPWNARELIIKDPDGYCITLSMNLDSKKDFHTILEQIKD</sequence>
<feature type="domain" description="VOC" evidence="1">
    <location>
        <begin position="6"/>
        <end position="124"/>
    </location>
</feature>
<gene>
    <name evidence="2" type="ORF">J2S19_004020</name>
</gene>
<reference evidence="2 3" key="1">
    <citation type="submission" date="2023-07" db="EMBL/GenBank/DDBJ databases">
        <title>Genomic Encyclopedia of Type Strains, Phase IV (KMG-IV): sequencing the most valuable type-strain genomes for metagenomic binning, comparative biology and taxonomic classification.</title>
        <authorList>
            <person name="Goeker M."/>
        </authorList>
    </citation>
    <scope>NUCLEOTIDE SEQUENCE [LARGE SCALE GENOMIC DNA]</scope>
    <source>
        <strain evidence="2 3">DSM 29005</strain>
    </source>
</reference>
<dbReference type="RefSeq" id="WP_307344946.1">
    <property type="nucleotide sequence ID" value="NZ_JAUSUD010000023.1"/>
</dbReference>
<dbReference type="EMBL" id="JAUSUD010000023">
    <property type="protein sequence ID" value="MDQ0232698.1"/>
    <property type="molecule type" value="Genomic_DNA"/>
</dbReference>
<evidence type="ECO:0000313" key="2">
    <source>
        <dbReference type="EMBL" id="MDQ0232698.1"/>
    </source>
</evidence>
<evidence type="ECO:0000259" key="1">
    <source>
        <dbReference type="PROSITE" id="PS51819"/>
    </source>
</evidence>
<protein>
    <submittedName>
        <fullName evidence="2">Glyoxalase superfamily protein PhnB</fullName>
    </submittedName>
</protein>